<accession>A0A0M3K447</accession>
<dbReference type="InterPro" id="IPR045079">
    <property type="entry name" value="Oxoprolinase-like"/>
</dbReference>
<evidence type="ECO:0000313" key="3">
    <source>
        <dbReference type="Proteomes" id="UP000267096"/>
    </source>
</evidence>
<dbReference type="InterPro" id="IPR003692">
    <property type="entry name" value="Hydantoinase_B"/>
</dbReference>
<dbReference type="OrthoDB" id="3643at2759"/>
<dbReference type="WBParaSite" id="ASIM_0001573801-mRNA-1">
    <property type="protein sequence ID" value="ASIM_0001573801-mRNA-1"/>
    <property type="gene ID" value="ASIM_0001573801"/>
</dbReference>
<proteinExistence type="predicted"/>
<dbReference type="EMBL" id="UYRR01032139">
    <property type="protein sequence ID" value="VDK54375.1"/>
    <property type="molecule type" value="Genomic_DNA"/>
</dbReference>
<dbReference type="PANTHER" id="PTHR11365:SF2">
    <property type="entry name" value="5-OXOPROLINASE"/>
    <property type="match status" value="1"/>
</dbReference>
<evidence type="ECO:0000313" key="4">
    <source>
        <dbReference type="WBParaSite" id="ASIM_0001573801-mRNA-1"/>
    </source>
</evidence>
<reference evidence="4" key="1">
    <citation type="submission" date="2017-02" db="UniProtKB">
        <authorList>
            <consortium name="WormBaseParasite"/>
        </authorList>
    </citation>
    <scope>IDENTIFICATION</scope>
</reference>
<reference evidence="2 3" key="2">
    <citation type="submission" date="2018-11" db="EMBL/GenBank/DDBJ databases">
        <authorList>
            <consortium name="Pathogen Informatics"/>
        </authorList>
    </citation>
    <scope>NUCLEOTIDE SEQUENCE [LARGE SCALE GENOMIC DNA]</scope>
</reference>
<dbReference type="AlphaFoldDB" id="A0A0M3K447"/>
<feature type="domain" description="Hydantoinase B/oxoprolinase" evidence="1">
    <location>
        <begin position="12"/>
        <end position="225"/>
    </location>
</feature>
<protein>
    <submittedName>
        <fullName evidence="4">5-oxoprolinase (inferred by orthology to a human protein)</fullName>
    </submittedName>
</protein>
<organism evidence="4">
    <name type="scientific">Anisakis simplex</name>
    <name type="common">Herring worm</name>
    <dbReference type="NCBI Taxonomy" id="6269"/>
    <lineage>
        <taxon>Eukaryota</taxon>
        <taxon>Metazoa</taxon>
        <taxon>Ecdysozoa</taxon>
        <taxon>Nematoda</taxon>
        <taxon>Chromadorea</taxon>
        <taxon>Rhabditida</taxon>
        <taxon>Spirurina</taxon>
        <taxon>Ascaridomorpha</taxon>
        <taxon>Ascaridoidea</taxon>
        <taxon>Anisakidae</taxon>
        <taxon>Anisakis</taxon>
        <taxon>Anisakis simplex complex</taxon>
    </lineage>
</organism>
<keyword evidence="3" id="KW-1185">Reference proteome</keyword>
<sequence length="227" mass="24251">MLNTYFANESALLQIRIPPGTILSPDENAAVVGGNVLTSQRLCDVIFLAFNAVAASQGCMNNITFGDGQIGYYETVAGGAGAGSGFDGRSAIHTHMTNTRITDPEILETRYPVILREFSIRNGSGGSGQFRGGDGCIRRIQFRRPLQLSVLTERRAFAPYGIAGGKPGKRGLNLLHKRSGRTVNLGGKNSVNVEAGVGFPRIRFLNIDSLDIFELQTPGGGGYGQMN</sequence>
<gene>
    <name evidence="2" type="ORF">ASIM_LOCUS15145</name>
</gene>
<dbReference type="PANTHER" id="PTHR11365">
    <property type="entry name" value="5-OXOPROLINASE RELATED"/>
    <property type="match status" value="1"/>
</dbReference>
<dbReference type="GO" id="GO:0005829">
    <property type="term" value="C:cytosol"/>
    <property type="evidence" value="ECO:0007669"/>
    <property type="project" value="TreeGrafter"/>
</dbReference>
<dbReference type="Pfam" id="PF02538">
    <property type="entry name" value="Hydantoinase_B"/>
    <property type="match status" value="1"/>
</dbReference>
<dbReference type="GO" id="GO:0006749">
    <property type="term" value="P:glutathione metabolic process"/>
    <property type="evidence" value="ECO:0007669"/>
    <property type="project" value="TreeGrafter"/>
</dbReference>
<evidence type="ECO:0000313" key="2">
    <source>
        <dbReference type="EMBL" id="VDK54375.1"/>
    </source>
</evidence>
<dbReference type="GO" id="GO:0017168">
    <property type="term" value="F:5-oxoprolinase (ATP-hydrolyzing) activity"/>
    <property type="evidence" value="ECO:0007669"/>
    <property type="project" value="TreeGrafter"/>
</dbReference>
<evidence type="ECO:0000259" key="1">
    <source>
        <dbReference type="Pfam" id="PF02538"/>
    </source>
</evidence>
<name>A0A0M3K447_ANISI</name>
<dbReference type="Proteomes" id="UP000267096">
    <property type="component" value="Unassembled WGS sequence"/>
</dbReference>